<evidence type="ECO:0000313" key="6">
    <source>
        <dbReference type="Proteomes" id="UP000077755"/>
    </source>
</evidence>
<feature type="region of interest" description="Disordered" evidence="3">
    <location>
        <begin position="93"/>
        <end position="113"/>
    </location>
</feature>
<evidence type="ECO:0000259" key="4">
    <source>
        <dbReference type="PROSITE" id="PS51774"/>
    </source>
</evidence>
<evidence type="ECO:0000256" key="3">
    <source>
        <dbReference type="SAM" id="MobiDB-lite"/>
    </source>
</evidence>
<evidence type="ECO:0000313" key="5">
    <source>
        <dbReference type="EMBL" id="WOG88495.1"/>
    </source>
</evidence>
<dbReference type="PANTHER" id="PTHR47357">
    <property type="entry name" value="COP1-INTERACTIVE PROTEIN 1"/>
    <property type="match status" value="1"/>
</dbReference>
<dbReference type="KEGG" id="dcr:108207632"/>
<name>A0AAF0WI18_DAUCS</name>
<gene>
    <name evidence="5" type="ORF">DCAR_0207730</name>
</gene>
<feature type="coiled-coil region" evidence="2">
    <location>
        <begin position="375"/>
        <end position="433"/>
    </location>
</feature>
<dbReference type="GO" id="GO:0003779">
    <property type="term" value="F:actin binding"/>
    <property type="evidence" value="ECO:0007669"/>
    <property type="project" value="InterPro"/>
</dbReference>
<feature type="coiled-coil region" evidence="2">
    <location>
        <begin position="470"/>
        <end position="529"/>
    </location>
</feature>
<feature type="coiled-coil region" evidence="2">
    <location>
        <begin position="593"/>
        <end position="641"/>
    </location>
</feature>
<organism evidence="5 6">
    <name type="scientific">Daucus carota subsp. sativus</name>
    <name type="common">Carrot</name>
    <dbReference type="NCBI Taxonomy" id="79200"/>
    <lineage>
        <taxon>Eukaryota</taxon>
        <taxon>Viridiplantae</taxon>
        <taxon>Streptophyta</taxon>
        <taxon>Embryophyta</taxon>
        <taxon>Tracheophyta</taxon>
        <taxon>Spermatophyta</taxon>
        <taxon>Magnoliopsida</taxon>
        <taxon>eudicotyledons</taxon>
        <taxon>Gunneridae</taxon>
        <taxon>Pentapetalae</taxon>
        <taxon>asterids</taxon>
        <taxon>campanulids</taxon>
        <taxon>Apiales</taxon>
        <taxon>Apiaceae</taxon>
        <taxon>Apioideae</taxon>
        <taxon>Scandiceae</taxon>
        <taxon>Daucinae</taxon>
        <taxon>Daucus</taxon>
        <taxon>Daucus sect. Daucus</taxon>
    </lineage>
</organism>
<dbReference type="GO" id="GO:0005200">
    <property type="term" value="F:structural constituent of cytoskeleton"/>
    <property type="evidence" value="ECO:0007669"/>
    <property type="project" value="TreeGrafter"/>
</dbReference>
<keyword evidence="1 2" id="KW-0175">Coiled coil</keyword>
<sequence length="669" mass="78586">MTKHRWKDLKKSLWIYINPEKKEELRTAQKENEEKRGKILKLIKTVNQGNKEAISKKKSELTKLVDEFQQRYQFLYALYDNLASEIGRVVDKRDEESSESSDSEPFYTPHASSVRSSPMIRRFHVTKLKHDISQESEEAYLKDKLTSTSEVVKEAIDGTPEHEKIIRSPEAKDELSLLKEDLVKSEEKIKSLTNEYDDYKKETTAQIKELEGQVFMLKLEVDTLEAEKTKVEKQLKQLQDNNPQLQNHRVEIETHSVAETEKSVAHGIELQSEVNISGSQTIVSERSQSTVEGLEVLMEDKGSSMQVKDPSEAHKRVFEEQIRMMINDTNQSRETTERFHEKLVELEKRSRERENELLSQLKTSETRGNLLSEENVSLTSQLSSLQQELESLQAEKCELCLQIDKAHEESKNVSTLKNQNSRLTEEVEDQQKTLIERQVIIDKYNEEHKHHEVKNVNINPYVQLVERKIEEAAEGLRKQLEDNLRILSRRVRVAEQLHVENKDFCQETKEKYEENKKELEHFLNMLEDFSLSANQMLIALDTVVSRFEECNANFMNRISQVSCALIFAKDWMKRKNETITHMKEDLDTVLKQRDDKESEILGLREKARKLENKVRKVEKLVKHKEEEMLSLGEEKREAIRQLCVWMDYHRSRCDHLRKMLHCNKTHRAR</sequence>
<dbReference type="AlphaFoldDB" id="A0AAF0WI18"/>
<dbReference type="EMBL" id="CP093344">
    <property type="protein sequence ID" value="WOG88495.1"/>
    <property type="molecule type" value="Genomic_DNA"/>
</dbReference>
<dbReference type="InterPro" id="IPR011684">
    <property type="entry name" value="NAB"/>
</dbReference>
<dbReference type="Proteomes" id="UP000077755">
    <property type="component" value="Chromosome 2"/>
</dbReference>
<keyword evidence="6" id="KW-1185">Reference proteome</keyword>
<accession>A0AAF0WI18</accession>
<reference evidence="5" key="2">
    <citation type="submission" date="2022-03" db="EMBL/GenBank/DDBJ databases">
        <title>Draft title - Genomic analysis of global carrot germplasm unveils the trajectory of domestication and the origin of high carotenoid orange carrot.</title>
        <authorList>
            <person name="Iorizzo M."/>
            <person name="Ellison S."/>
            <person name="Senalik D."/>
            <person name="Macko-Podgorni A."/>
            <person name="Grzebelus D."/>
            <person name="Bostan H."/>
            <person name="Rolling W."/>
            <person name="Curaba J."/>
            <person name="Simon P."/>
        </authorList>
    </citation>
    <scope>NUCLEOTIDE SEQUENCE</scope>
    <source>
        <tissue evidence="5">Leaf</tissue>
    </source>
</reference>
<feature type="coiled-coil region" evidence="2">
    <location>
        <begin position="18"/>
        <end position="71"/>
    </location>
</feature>
<dbReference type="GO" id="GO:0005856">
    <property type="term" value="C:cytoskeleton"/>
    <property type="evidence" value="ECO:0007669"/>
    <property type="project" value="TreeGrafter"/>
</dbReference>
<evidence type="ECO:0000256" key="1">
    <source>
        <dbReference type="ARBA" id="ARBA00023054"/>
    </source>
</evidence>
<evidence type="ECO:0000256" key="2">
    <source>
        <dbReference type="SAM" id="Coils"/>
    </source>
</evidence>
<protein>
    <recommendedName>
        <fullName evidence="4">NAB domain-containing protein</fullName>
    </recommendedName>
</protein>
<proteinExistence type="predicted"/>
<reference evidence="5" key="1">
    <citation type="journal article" date="2016" name="Nat. Genet.">
        <title>A high-quality carrot genome assembly provides new insights into carotenoid accumulation and asterid genome evolution.</title>
        <authorList>
            <person name="Iorizzo M."/>
            <person name="Ellison S."/>
            <person name="Senalik D."/>
            <person name="Zeng P."/>
            <person name="Satapoomin P."/>
            <person name="Huang J."/>
            <person name="Bowman M."/>
            <person name="Iovene M."/>
            <person name="Sanseverino W."/>
            <person name="Cavagnaro P."/>
            <person name="Yildiz M."/>
            <person name="Macko-Podgorni A."/>
            <person name="Moranska E."/>
            <person name="Grzebelus E."/>
            <person name="Grzebelus D."/>
            <person name="Ashrafi H."/>
            <person name="Zheng Z."/>
            <person name="Cheng S."/>
            <person name="Spooner D."/>
            <person name="Van Deynze A."/>
            <person name="Simon P."/>
        </authorList>
    </citation>
    <scope>NUCLEOTIDE SEQUENCE</scope>
    <source>
        <tissue evidence="5">Leaf</tissue>
    </source>
</reference>
<feature type="coiled-coil region" evidence="2">
    <location>
        <begin position="175"/>
        <end position="248"/>
    </location>
</feature>
<dbReference type="PROSITE" id="PS51774">
    <property type="entry name" value="NAB"/>
    <property type="match status" value="1"/>
</dbReference>
<dbReference type="PANTHER" id="PTHR47357:SF4">
    <property type="entry name" value="MYOSIN HEAVY CHAIN-LIKE PROTEIN"/>
    <property type="match status" value="1"/>
</dbReference>
<feature type="domain" description="NAB" evidence="4">
    <location>
        <begin position="9"/>
        <end position="86"/>
    </location>
</feature>